<dbReference type="InterPro" id="IPR052963">
    <property type="entry name" value="Pantetheine_PDE"/>
</dbReference>
<dbReference type="Pfam" id="PF00149">
    <property type="entry name" value="Metallophos"/>
    <property type="match status" value="1"/>
</dbReference>
<dbReference type="InterPro" id="IPR004843">
    <property type="entry name" value="Calcineurin-like_PHP"/>
</dbReference>
<dbReference type="PANTHER" id="PTHR36492">
    <property type="match status" value="1"/>
</dbReference>
<dbReference type="Gene3D" id="3.60.21.10">
    <property type="match status" value="1"/>
</dbReference>
<dbReference type="SUPFAM" id="SSF56300">
    <property type="entry name" value="Metallo-dependent phosphatases"/>
    <property type="match status" value="1"/>
</dbReference>
<feature type="domain" description="Calcineurin-like phosphoesterase" evidence="1">
    <location>
        <begin position="1"/>
        <end position="235"/>
    </location>
</feature>
<reference evidence="2 3" key="1">
    <citation type="submission" date="2017-04" db="EMBL/GenBank/DDBJ databases">
        <authorList>
            <person name="Afonso C.L."/>
            <person name="Miller P.J."/>
            <person name="Scott M.A."/>
            <person name="Spackman E."/>
            <person name="Goraichik I."/>
            <person name="Dimitrov K.M."/>
            <person name="Suarez D.L."/>
            <person name="Swayne D.E."/>
        </authorList>
    </citation>
    <scope>NUCLEOTIDE SEQUENCE [LARGE SCALE GENOMIC DNA]</scope>
    <source>
        <strain evidence="2 3">USBA 355</strain>
    </source>
</reference>
<evidence type="ECO:0000313" key="2">
    <source>
        <dbReference type="EMBL" id="SMF69301.1"/>
    </source>
</evidence>
<gene>
    <name evidence="2" type="ORF">SAMN05428998_12857</name>
</gene>
<dbReference type="InterPro" id="IPR029052">
    <property type="entry name" value="Metallo-depent_PP-like"/>
</dbReference>
<evidence type="ECO:0000259" key="1">
    <source>
        <dbReference type="Pfam" id="PF00149"/>
    </source>
</evidence>
<accession>A0A1Y6CPU4</accession>
<proteinExistence type="predicted"/>
<evidence type="ECO:0000313" key="3">
    <source>
        <dbReference type="Proteomes" id="UP000192917"/>
    </source>
</evidence>
<dbReference type="EMBL" id="FWZX01000028">
    <property type="protein sequence ID" value="SMF69301.1"/>
    <property type="molecule type" value="Genomic_DNA"/>
</dbReference>
<organism evidence="2 3">
    <name type="scientific">Tistlia consotensis USBA 355</name>
    <dbReference type="NCBI Taxonomy" id="560819"/>
    <lineage>
        <taxon>Bacteria</taxon>
        <taxon>Pseudomonadati</taxon>
        <taxon>Pseudomonadota</taxon>
        <taxon>Alphaproteobacteria</taxon>
        <taxon>Rhodospirillales</taxon>
        <taxon>Rhodovibrionaceae</taxon>
        <taxon>Tistlia</taxon>
    </lineage>
</organism>
<keyword evidence="3" id="KW-1185">Reference proteome</keyword>
<dbReference type="Proteomes" id="UP000192917">
    <property type="component" value="Unassembled WGS sequence"/>
</dbReference>
<protein>
    <submittedName>
        <fullName evidence="2">3',5'-cyclic AMP phosphodiesterase CpdA</fullName>
    </submittedName>
</protein>
<name>A0A1Y6CPU4_9PROT</name>
<dbReference type="RefSeq" id="WP_085125496.1">
    <property type="nucleotide sequence ID" value="NZ_FWZX01000028.1"/>
</dbReference>
<dbReference type="PANTHER" id="PTHR36492:SF2">
    <property type="entry name" value="[ACYL-CARRIER-PROTEIN] PHOSPHODIESTERASE PPTH"/>
    <property type="match status" value="1"/>
</dbReference>
<sequence length="277" mass="31410">MRLLAISDLHLANPSNREAVEALPAFPDDWLILAGDIAERLDQIESLFALLAPRFAKVIWVPGNHELWTMPGESGAGDLAGEAKYRALVALARNHGVVTPEDPYPLWTGPGGPCVVAPLFLLYDYSFRPDHVARHEVVAWAREESAVCTDEVLLNPDPHDTREAWCWARCAEAERRLSEIEEGLPTVLVNHYPLRHELVRIPRVPRFSPWCGTRLTEDWHRRFNAKVVVYGHLHVRRTDWRDGTRFEEVSLGYPRQWNRSLGVAPFLREILPGPSAG</sequence>
<dbReference type="AlphaFoldDB" id="A0A1Y6CPU4"/>
<dbReference type="GO" id="GO:0016787">
    <property type="term" value="F:hydrolase activity"/>
    <property type="evidence" value="ECO:0007669"/>
    <property type="project" value="InterPro"/>
</dbReference>
<dbReference type="STRING" id="560819.SAMN05428998_12857"/>